<organism evidence="2 3">
    <name type="scientific">Massilicoli timonensis</name>
    <dbReference type="NCBI Taxonomy" id="2015901"/>
    <lineage>
        <taxon>Bacteria</taxon>
        <taxon>Bacillati</taxon>
        <taxon>Bacillota</taxon>
        <taxon>Erysipelotrichia</taxon>
        <taxon>Erysipelotrichales</taxon>
        <taxon>Erysipelotrichaceae</taxon>
        <taxon>Massilicoli</taxon>
    </lineage>
</organism>
<proteinExistence type="predicted"/>
<reference evidence="2 3" key="1">
    <citation type="submission" date="2022-06" db="EMBL/GenBank/DDBJ databases">
        <title>Isolation of gut microbiota from human fecal samples.</title>
        <authorList>
            <person name="Pamer E.G."/>
            <person name="Barat B."/>
            <person name="Waligurski E."/>
            <person name="Medina S."/>
            <person name="Paddock L."/>
            <person name="Mostad J."/>
        </authorList>
    </citation>
    <scope>NUCLEOTIDE SEQUENCE [LARGE SCALE GENOMIC DNA]</scope>
    <source>
        <strain evidence="2 3">DFI.6.1</strain>
    </source>
</reference>
<keyword evidence="3" id="KW-1185">Reference proteome</keyword>
<evidence type="ECO:0000313" key="3">
    <source>
        <dbReference type="Proteomes" id="UP001524435"/>
    </source>
</evidence>
<feature type="transmembrane region" description="Helical" evidence="1">
    <location>
        <begin position="6"/>
        <end position="26"/>
    </location>
</feature>
<gene>
    <name evidence="2" type="ORF">NE663_01120</name>
</gene>
<evidence type="ECO:0000256" key="1">
    <source>
        <dbReference type="SAM" id="Phobius"/>
    </source>
</evidence>
<keyword evidence="1" id="KW-0472">Membrane</keyword>
<keyword evidence="1" id="KW-0812">Transmembrane</keyword>
<evidence type="ECO:0000313" key="2">
    <source>
        <dbReference type="EMBL" id="MCQ5120858.1"/>
    </source>
</evidence>
<name>A0ABT1SI15_9FIRM</name>
<dbReference type="EMBL" id="JANGCH010000001">
    <property type="protein sequence ID" value="MCQ5120858.1"/>
    <property type="molecule type" value="Genomic_DNA"/>
</dbReference>
<sequence length="49" mass="5974">MIENVNDALSLLALAAVPVGVLTWWLSRKYRRRKWKLLKNREPYYPEWE</sequence>
<accession>A0ABT1SI15</accession>
<dbReference type="RefSeq" id="WP_178200174.1">
    <property type="nucleotide sequence ID" value="NZ_CALVCM010000066.1"/>
</dbReference>
<keyword evidence="1" id="KW-1133">Transmembrane helix</keyword>
<dbReference type="Proteomes" id="UP001524435">
    <property type="component" value="Unassembled WGS sequence"/>
</dbReference>
<protein>
    <submittedName>
        <fullName evidence="2">Uncharacterized protein</fullName>
    </submittedName>
</protein>
<comment type="caution">
    <text evidence="2">The sequence shown here is derived from an EMBL/GenBank/DDBJ whole genome shotgun (WGS) entry which is preliminary data.</text>
</comment>